<dbReference type="EMBL" id="ML736316">
    <property type="protein sequence ID" value="KAE8373410.1"/>
    <property type="molecule type" value="Genomic_DNA"/>
</dbReference>
<dbReference type="OrthoDB" id="438641at2759"/>
<name>A0A5N7AX77_9EURO</name>
<proteinExistence type="predicted"/>
<accession>A0A5N7AX77</accession>
<organism evidence="1 2">
    <name type="scientific">Aspergillus bertholletiae</name>
    <dbReference type="NCBI Taxonomy" id="1226010"/>
    <lineage>
        <taxon>Eukaryota</taxon>
        <taxon>Fungi</taxon>
        <taxon>Dikarya</taxon>
        <taxon>Ascomycota</taxon>
        <taxon>Pezizomycotina</taxon>
        <taxon>Eurotiomycetes</taxon>
        <taxon>Eurotiomycetidae</taxon>
        <taxon>Eurotiales</taxon>
        <taxon>Aspergillaceae</taxon>
        <taxon>Aspergillus</taxon>
        <taxon>Aspergillus subgen. Circumdati</taxon>
    </lineage>
</organism>
<evidence type="ECO:0000313" key="1">
    <source>
        <dbReference type="EMBL" id="KAE8373410.1"/>
    </source>
</evidence>
<gene>
    <name evidence="1" type="ORF">BDV26DRAFT_285136</name>
</gene>
<reference evidence="1 2" key="1">
    <citation type="submission" date="2019-04" db="EMBL/GenBank/DDBJ databases">
        <title>Friends and foes A comparative genomics studyof 23 Aspergillus species from section Flavi.</title>
        <authorList>
            <consortium name="DOE Joint Genome Institute"/>
            <person name="Kjaerbolling I."/>
            <person name="Vesth T."/>
            <person name="Frisvad J.C."/>
            <person name="Nybo J.L."/>
            <person name="Theobald S."/>
            <person name="Kildgaard S."/>
            <person name="Isbrandt T."/>
            <person name="Kuo A."/>
            <person name="Sato A."/>
            <person name="Lyhne E.K."/>
            <person name="Kogle M.E."/>
            <person name="Wiebenga A."/>
            <person name="Kun R.S."/>
            <person name="Lubbers R.J."/>
            <person name="Makela M.R."/>
            <person name="Barry K."/>
            <person name="Chovatia M."/>
            <person name="Clum A."/>
            <person name="Daum C."/>
            <person name="Haridas S."/>
            <person name="He G."/>
            <person name="LaButti K."/>
            <person name="Lipzen A."/>
            <person name="Mondo S."/>
            <person name="Riley R."/>
            <person name="Salamov A."/>
            <person name="Simmons B.A."/>
            <person name="Magnuson J.K."/>
            <person name="Henrissat B."/>
            <person name="Mortensen U.H."/>
            <person name="Larsen T.O."/>
            <person name="Devries R.P."/>
            <person name="Grigoriev I.V."/>
            <person name="Machida M."/>
            <person name="Baker S.E."/>
            <person name="Andersen M.R."/>
        </authorList>
    </citation>
    <scope>NUCLEOTIDE SEQUENCE [LARGE SCALE GENOMIC DNA]</scope>
    <source>
        <strain evidence="1 2">IBT 29228</strain>
    </source>
</reference>
<dbReference type="AlphaFoldDB" id="A0A5N7AX77"/>
<keyword evidence="2" id="KW-1185">Reference proteome</keyword>
<dbReference type="Proteomes" id="UP000326198">
    <property type="component" value="Unassembled WGS sequence"/>
</dbReference>
<evidence type="ECO:0000313" key="2">
    <source>
        <dbReference type="Proteomes" id="UP000326198"/>
    </source>
</evidence>
<protein>
    <submittedName>
        <fullName evidence="1">Uncharacterized protein</fullName>
    </submittedName>
</protein>
<sequence length="136" mass="15818">MVPTLPAIDGKVDRVTALRVNLVDVEMLKRGEKKSRDMHYSSFAHSFVIALMRGGSRLRSWEDAKAFPKMFQKLCRFQLCDELNAAYHKCFEVDINSVCGRGTLQPTIARLYRTWVRIFEINDVKVENFQKFVWEG</sequence>